<reference evidence="1 2" key="1">
    <citation type="submission" date="2016-09" db="EMBL/GenBank/DDBJ databases">
        <authorList>
            <person name="Capua I."/>
            <person name="De Benedictis P."/>
            <person name="Joannis T."/>
            <person name="Lombin L.H."/>
            <person name="Cattoli G."/>
        </authorList>
    </citation>
    <scope>NUCLEOTIDE SEQUENCE [LARGE SCALE GENOMIC DNA]</scope>
    <source>
        <strain evidence="1 2">IMI 309357</strain>
    </source>
</reference>
<accession>A0A1G4BQ58</accession>
<comment type="caution">
    <text evidence="1">The sequence shown here is derived from an EMBL/GenBank/DDBJ whole genome shotgun (WGS) entry which is preliminary data.</text>
</comment>
<evidence type="ECO:0000313" key="2">
    <source>
        <dbReference type="Proteomes" id="UP000176998"/>
    </source>
</evidence>
<dbReference type="EMBL" id="MJBS01000006">
    <property type="protein sequence ID" value="OHF03579.1"/>
    <property type="molecule type" value="Genomic_DNA"/>
</dbReference>
<name>A0A1G4BQ58_9PEZI</name>
<dbReference type="AlphaFoldDB" id="A0A1G4BQ58"/>
<dbReference type="Proteomes" id="UP000176998">
    <property type="component" value="Unassembled WGS sequence"/>
</dbReference>
<sequence length="169" mass="17937">MPLAGPCKWSFKPGSSAVAGGASILWKLGRAGQHGGASETWLYGRRLESWTACSSCSSLTQPGHLPAMQSAALHPRYPSSSTIHPNELHSLCIWARIRASTMQHSCSPHGAGLARPSCFCCPVEQIHETQKGTNRPCHCKQTSAASAAMSQLGYLHSTFIFPAAGFGST</sequence>
<keyword evidence="2" id="KW-1185">Reference proteome</keyword>
<evidence type="ECO:0000313" key="1">
    <source>
        <dbReference type="EMBL" id="OHF03579.1"/>
    </source>
</evidence>
<gene>
    <name evidence="1" type="ORF">CORC01_01298</name>
</gene>
<organism evidence="1 2">
    <name type="scientific">Colletotrichum orchidophilum</name>
    <dbReference type="NCBI Taxonomy" id="1209926"/>
    <lineage>
        <taxon>Eukaryota</taxon>
        <taxon>Fungi</taxon>
        <taxon>Dikarya</taxon>
        <taxon>Ascomycota</taxon>
        <taxon>Pezizomycotina</taxon>
        <taxon>Sordariomycetes</taxon>
        <taxon>Hypocreomycetidae</taxon>
        <taxon>Glomerellales</taxon>
        <taxon>Glomerellaceae</taxon>
        <taxon>Colletotrichum</taxon>
    </lineage>
</organism>
<dbReference type="GeneID" id="34554464"/>
<dbReference type="RefSeq" id="XP_022480715.1">
    <property type="nucleotide sequence ID" value="XM_022612954.1"/>
</dbReference>
<dbReference type="OrthoDB" id="10575889at2759"/>
<protein>
    <submittedName>
        <fullName evidence="1">Uncharacterized protein</fullName>
    </submittedName>
</protein>
<proteinExistence type="predicted"/>